<dbReference type="InterPro" id="IPR017592">
    <property type="entry name" value="Pilus_assmbl_Flp-typ_CpaB"/>
</dbReference>
<evidence type="ECO:0000259" key="3">
    <source>
        <dbReference type="PROSITE" id="PS50844"/>
    </source>
</evidence>
<accession>A0ABT1ZME1</accession>
<dbReference type="NCBIfam" id="TIGR03177">
    <property type="entry name" value="pilus_cpaB"/>
    <property type="match status" value="1"/>
</dbReference>
<dbReference type="SMART" id="SM00858">
    <property type="entry name" value="SAF"/>
    <property type="match status" value="1"/>
</dbReference>
<keyword evidence="2" id="KW-0812">Transmembrane</keyword>
<dbReference type="Pfam" id="PF16976">
    <property type="entry name" value="RcpC"/>
    <property type="match status" value="1"/>
</dbReference>
<proteinExistence type="predicted"/>
<dbReference type="RefSeq" id="WP_258815699.1">
    <property type="nucleotide sequence ID" value="NZ_JANUGW010000003.1"/>
</dbReference>
<dbReference type="Proteomes" id="UP001204151">
    <property type="component" value="Unassembled WGS sequence"/>
</dbReference>
<keyword evidence="2" id="KW-1133">Transmembrane helix</keyword>
<protein>
    <submittedName>
        <fullName evidence="4">Flp pilus assembly protein CpaB</fullName>
    </submittedName>
</protein>
<dbReference type="InterPro" id="IPR006190">
    <property type="entry name" value="SAF_AFP_Neu5Ac"/>
</dbReference>
<feature type="region of interest" description="Disordered" evidence="1">
    <location>
        <begin position="278"/>
        <end position="317"/>
    </location>
</feature>
<keyword evidence="2" id="KW-0472">Membrane</keyword>
<dbReference type="InterPro" id="IPR013974">
    <property type="entry name" value="SAF"/>
</dbReference>
<comment type="caution">
    <text evidence="4">The sequence shown here is derived from an EMBL/GenBank/DDBJ whole genome shotgun (WGS) entry which is preliminary data.</text>
</comment>
<name>A0ABT1ZME1_9BURK</name>
<dbReference type="PROSITE" id="PS50844">
    <property type="entry name" value="AFP_LIKE"/>
    <property type="match status" value="1"/>
</dbReference>
<dbReference type="InterPro" id="IPR031571">
    <property type="entry name" value="RcpC_dom"/>
</dbReference>
<dbReference type="EMBL" id="JANUGW010000003">
    <property type="protein sequence ID" value="MCS0581080.1"/>
    <property type="molecule type" value="Genomic_DNA"/>
</dbReference>
<feature type="transmembrane region" description="Helical" evidence="2">
    <location>
        <begin position="21"/>
        <end position="42"/>
    </location>
</feature>
<evidence type="ECO:0000256" key="1">
    <source>
        <dbReference type="SAM" id="MobiDB-lite"/>
    </source>
</evidence>
<evidence type="ECO:0000313" key="4">
    <source>
        <dbReference type="EMBL" id="MCS0581080.1"/>
    </source>
</evidence>
<organism evidence="4 5">
    <name type="scientific">Massilia pinisoli</name>
    <dbReference type="NCBI Taxonomy" id="1772194"/>
    <lineage>
        <taxon>Bacteria</taxon>
        <taxon>Pseudomonadati</taxon>
        <taxon>Pseudomonadota</taxon>
        <taxon>Betaproteobacteria</taxon>
        <taxon>Burkholderiales</taxon>
        <taxon>Oxalobacteraceae</taxon>
        <taxon>Telluria group</taxon>
        <taxon>Massilia</taxon>
    </lineage>
</organism>
<keyword evidence="5" id="KW-1185">Reference proteome</keyword>
<dbReference type="Pfam" id="PF08666">
    <property type="entry name" value="SAF"/>
    <property type="match status" value="1"/>
</dbReference>
<dbReference type="CDD" id="cd11614">
    <property type="entry name" value="SAF_CpaB_FlgA_like"/>
    <property type="match status" value="1"/>
</dbReference>
<reference evidence="4 5" key="1">
    <citation type="submission" date="2022-08" db="EMBL/GenBank/DDBJ databases">
        <title>Reclassification of Massilia species as members of the genera Telluria, Duganella, Pseudoduganella, Mokoshia gen. nov. and Zemynaea gen. nov. using orthogonal and non-orthogonal genome-based approaches.</title>
        <authorList>
            <person name="Bowman J.P."/>
        </authorList>
    </citation>
    <scope>NUCLEOTIDE SEQUENCE [LARGE SCALE GENOMIC DNA]</scope>
    <source>
        <strain evidence="4 5">JCM 31316</strain>
    </source>
</reference>
<feature type="domain" description="AFP-like" evidence="3">
    <location>
        <begin position="60"/>
        <end position="124"/>
    </location>
</feature>
<evidence type="ECO:0000256" key="2">
    <source>
        <dbReference type="SAM" id="Phobius"/>
    </source>
</evidence>
<sequence length="317" mass="33362">MNSTAKATVTRIRQFRPNRTWILLGVALTIGVLAALAARSYLTRQMQAIEATSKGKTVTVIVAKHDIPQGAALSAENMALRPIPAEYAHSAALLPDDFERVDGQRLAYPVKSGEMILWGLMETQRMPTFSARVEAGRRAMTVPVDEINSISGMLEPGDTIDLLVTVEREGKKSTFPVMQNVAVMATGQRSLDDPKSGGPRQYSTVTINTSPEEARLLIAARDGGRMTALLRNPQDKQPIAGKYDVAALLGLGGAAPVRGGGRGRREIPVLYGGSMKNLPPDALRLAPRPGADTADAGSAPAPAPAPGSAAAQAAGAP</sequence>
<gene>
    <name evidence="4" type="primary">cpaB</name>
    <name evidence="4" type="ORF">NX784_05710</name>
</gene>
<evidence type="ECO:0000313" key="5">
    <source>
        <dbReference type="Proteomes" id="UP001204151"/>
    </source>
</evidence>